<dbReference type="InterPro" id="IPR001468">
    <property type="entry name" value="Indole-3-GlycerolPSynthase_CS"/>
</dbReference>
<dbReference type="InterPro" id="IPR013798">
    <property type="entry name" value="Indole-3-glycerol_P_synth_dom"/>
</dbReference>
<evidence type="ECO:0000256" key="4">
    <source>
        <dbReference type="ARBA" id="ARBA00022605"/>
    </source>
</evidence>
<feature type="domain" description="Indole-3-glycerol phosphate synthase" evidence="10">
    <location>
        <begin position="6"/>
        <end position="261"/>
    </location>
</feature>
<dbReference type="InterPro" id="IPR011060">
    <property type="entry name" value="RibuloseP-bd_barrel"/>
</dbReference>
<dbReference type="OrthoDB" id="9804217at2"/>
<evidence type="ECO:0000256" key="3">
    <source>
        <dbReference type="ARBA" id="ARBA00008737"/>
    </source>
</evidence>
<dbReference type="Gene3D" id="3.20.20.70">
    <property type="entry name" value="Aldolase class I"/>
    <property type="match status" value="1"/>
</dbReference>
<sequence>MSKNILEKILRHKRAEIVDCRRQLPLPEIKARLKETVITPARDFAAALRRSGEVALIAEVKRRSPSRGTIKGDFDLAQIVSAYREAGADAVSVLTDREFFGGAPEYLAAAREMTGQPLLRKDFIIDEYQVYEARLLGADAVLLLAGVLTGGMLGEFIALARSLGMEALVETRTPEEIGRAMEAGASVVGVNNRDLRTFQVDLNTTLELIKYINNPGVVVVSESGVKTRADVEMLGACGVNAVLVGETLMAAGDPREGVRQLRGAAARPREAVSA</sequence>
<evidence type="ECO:0000256" key="6">
    <source>
        <dbReference type="ARBA" id="ARBA00022822"/>
    </source>
</evidence>
<evidence type="ECO:0000313" key="12">
    <source>
        <dbReference type="Proteomes" id="UP000199584"/>
    </source>
</evidence>
<keyword evidence="4 9" id="KW-0028">Amino-acid biosynthesis</keyword>
<dbReference type="HAMAP" id="MF_00134_B">
    <property type="entry name" value="IGPS_B"/>
    <property type="match status" value="1"/>
</dbReference>
<dbReference type="CDD" id="cd00331">
    <property type="entry name" value="IGPS"/>
    <property type="match status" value="1"/>
</dbReference>
<accession>A0A1I6CR45</accession>
<comment type="pathway">
    <text evidence="2 9">Amino-acid biosynthesis; L-tryptophan biosynthesis; L-tryptophan from chorismate: step 4/5.</text>
</comment>
<keyword evidence="6 9" id="KW-0822">Tryptophan biosynthesis</keyword>
<dbReference type="InterPro" id="IPR045186">
    <property type="entry name" value="Indole-3-glycerol_P_synth"/>
</dbReference>
<dbReference type="InterPro" id="IPR013785">
    <property type="entry name" value="Aldolase_TIM"/>
</dbReference>
<dbReference type="PROSITE" id="PS00614">
    <property type="entry name" value="IGPS"/>
    <property type="match status" value="1"/>
</dbReference>
<dbReference type="Pfam" id="PF00218">
    <property type="entry name" value="IGPS"/>
    <property type="match status" value="1"/>
</dbReference>
<evidence type="ECO:0000313" key="11">
    <source>
        <dbReference type="EMBL" id="SFQ95567.1"/>
    </source>
</evidence>
<dbReference type="STRING" id="39060.SAMN05660706_101214"/>
<dbReference type="EMBL" id="FOYM01000001">
    <property type="protein sequence ID" value="SFQ95567.1"/>
    <property type="molecule type" value="Genomic_DNA"/>
</dbReference>
<protein>
    <recommendedName>
        <fullName evidence="9">Indole-3-glycerol phosphate synthase</fullName>
        <shortName evidence="9">IGPS</shortName>
        <ecNumber evidence="9">4.1.1.48</ecNumber>
    </recommendedName>
</protein>
<dbReference type="GO" id="GO:0004425">
    <property type="term" value="F:indole-3-glycerol-phosphate synthase activity"/>
    <property type="evidence" value="ECO:0007669"/>
    <property type="project" value="UniProtKB-UniRule"/>
</dbReference>
<comment type="similarity">
    <text evidence="3 9">Belongs to the TrpC family.</text>
</comment>
<keyword evidence="8 9" id="KW-0456">Lyase</keyword>
<evidence type="ECO:0000256" key="2">
    <source>
        <dbReference type="ARBA" id="ARBA00004696"/>
    </source>
</evidence>
<dbReference type="AlphaFoldDB" id="A0A1I6CR45"/>
<dbReference type="GO" id="GO:0004640">
    <property type="term" value="F:phosphoribosylanthranilate isomerase activity"/>
    <property type="evidence" value="ECO:0007669"/>
    <property type="project" value="TreeGrafter"/>
</dbReference>
<dbReference type="GO" id="GO:0000162">
    <property type="term" value="P:L-tryptophan biosynthetic process"/>
    <property type="evidence" value="ECO:0007669"/>
    <property type="project" value="UniProtKB-UniRule"/>
</dbReference>
<dbReference type="UniPathway" id="UPA00035">
    <property type="reaction ID" value="UER00043"/>
</dbReference>
<dbReference type="PANTHER" id="PTHR22854">
    <property type="entry name" value="TRYPTOPHAN BIOSYNTHESIS PROTEIN"/>
    <property type="match status" value="1"/>
</dbReference>
<organism evidence="11 12">
    <name type="scientific">Desulfoscipio geothermicus DSM 3669</name>
    <dbReference type="NCBI Taxonomy" id="1121426"/>
    <lineage>
        <taxon>Bacteria</taxon>
        <taxon>Bacillati</taxon>
        <taxon>Bacillota</taxon>
        <taxon>Clostridia</taxon>
        <taxon>Eubacteriales</taxon>
        <taxon>Desulfallaceae</taxon>
        <taxon>Desulfoscipio</taxon>
    </lineage>
</organism>
<evidence type="ECO:0000259" key="10">
    <source>
        <dbReference type="Pfam" id="PF00218"/>
    </source>
</evidence>
<dbReference type="FunFam" id="3.20.20.70:FF:000024">
    <property type="entry name" value="Indole-3-glycerol phosphate synthase"/>
    <property type="match status" value="1"/>
</dbReference>
<keyword evidence="12" id="KW-1185">Reference proteome</keyword>
<keyword evidence="5 9" id="KW-0210">Decarboxylase</keyword>
<dbReference type="RefSeq" id="WP_092481606.1">
    <property type="nucleotide sequence ID" value="NZ_FOYM01000001.1"/>
</dbReference>
<comment type="catalytic activity">
    <reaction evidence="1 9">
        <text>1-(2-carboxyphenylamino)-1-deoxy-D-ribulose 5-phosphate + H(+) = (1S,2R)-1-C-(indol-3-yl)glycerol 3-phosphate + CO2 + H2O</text>
        <dbReference type="Rhea" id="RHEA:23476"/>
        <dbReference type="ChEBI" id="CHEBI:15377"/>
        <dbReference type="ChEBI" id="CHEBI:15378"/>
        <dbReference type="ChEBI" id="CHEBI:16526"/>
        <dbReference type="ChEBI" id="CHEBI:58613"/>
        <dbReference type="ChEBI" id="CHEBI:58866"/>
        <dbReference type="EC" id="4.1.1.48"/>
    </reaction>
</comment>
<proteinExistence type="inferred from homology"/>
<name>A0A1I6CR45_9FIRM</name>
<evidence type="ECO:0000256" key="7">
    <source>
        <dbReference type="ARBA" id="ARBA00023141"/>
    </source>
</evidence>
<gene>
    <name evidence="9" type="primary">trpC</name>
    <name evidence="11" type="ORF">SAMN05660706_101214</name>
</gene>
<reference evidence="12" key="1">
    <citation type="submission" date="2016-10" db="EMBL/GenBank/DDBJ databases">
        <authorList>
            <person name="Varghese N."/>
            <person name="Submissions S."/>
        </authorList>
    </citation>
    <scope>NUCLEOTIDE SEQUENCE [LARGE SCALE GENOMIC DNA]</scope>
    <source>
        <strain evidence="12">DSM 3669</strain>
    </source>
</reference>
<evidence type="ECO:0000256" key="8">
    <source>
        <dbReference type="ARBA" id="ARBA00023239"/>
    </source>
</evidence>
<dbReference type="Proteomes" id="UP000199584">
    <property type="component" value="Unassembled WGS sequence"/>
</dbReference>
<dbReference type="PANTHER" id="PTHR22854:SF2">
    <property type="entry name" value="INDOLE-3-GLYCEROL-PHOSPHATE SYNTHASE"/>
    <property type="match status" value="1"/>
</dbReference>
<keyword evidence="7 9" id="KW-0057">Aromatic amino acid biosynthesis</keyword>
<evidence type="ECO:0000256" key="5">
    <source>
        <dbReference type="ARBA" id="ARBA00022793"/>
    </source>
</evidence>
<dbReference type="EC" id="4.1.1.48" evidence="9"/>
<dbReference type="SUPFAM" id="SSF51366">
    <property type="entry name" value="Ribulose-phoshate binding barrel"/>
    <property type="match status" value="1"/>
</dbReference>
<evidence type="ECO:0000256" key="9">
    <source>
        <dbReference type="HAMAP-Rule" id="MF_00134"/>
    </source>
</evidence>
<evidence type="ECO:0000256" key="1">
    <source>
        <dbReference type="ARBA" id="ARBA00001633"/>
    </source>
</evidence>
<dbReference type="NCBIfam" id="NF001377">
    <property type="entry name" value="PRK00278.2-4"/>
    <property type="match status" value="1"/>
</dbReference>